<dbReference type="InterPro" id="IPR002818">
    <property type="entry name" value="DJ-1/PfpI"/>
</dbReference>
<dbReference type="SMART" id="SM00342">
    <property type="entry name" value="HTH_ARAC"/>
    <property type="match status" value="1"/>
</dbReference>
<evidence type="ECO:0000256" key="3">
    <source>
        <dbReference type="ARBA" id="ARBA00023163"/>
    </source>
</evidence>
<reference evidence="5" key="2">
    <citation type="submission" date="2021-03" db="EMBL/GenBank/DDBJ databases">
        <title>Complete genome sequence of Burkholderia seminalis 869T2.</title>
        <authorList>
            <person name="Hung S.-H."/>
            <person name="Huang C.-T."/>
            <person name="Huang C.-C."/>
            <person name="Kuo C.-H."/>
        </authorList>
    </citation>
    <scope>NUCLEOTIDE SEQUENCE</scope>
    <source>
        <strain evidence="5">869T2</strain>
    </source>
</reference>
<dbReference type="GO" id="GO:0043565">
    <property type="term" value="F:sequence-specific DNA binding"/>
    <property type="evidence" value="ECO:0007669"/>
    <property type="project" value="InterPro"/>
</dbReference>
<accession>A0A8A8DG45</accession>
<dbReference type="SUPFAM" id="SSF52317">
    <property type="entry name" value="Class I glutamine amidotransferase-like"/>
    <property type="match status" value="1"/>
</dbReference>
<dbReference type="Pfam" id="PF12833">
    <property type="entry name" value="HTH_18"/>
    <property type="match status" value="1"/>
</dbReference>
<proteinExistence type="predicted"/>
<dbReference type="InterPro" id="IPR018060">
    <property type="entry name" value="HTH_AraC"/>
</dbReference>
<keyword evidence="6" id="KW-1185">Reference proteome</keyword>
<evidence type="ECO:0000313" key="5">
    <source>
        <dbReference type="EMBL" id="QTO24115.1"/>
    </source>
</evidence>
<dbReference type="EMBL" id="CP072522">
    <property type="protein sequence ID" value="QTO24115.1"/>
    <property type="molecule type" value="Genomic_DNA"/>
</dbReference>
<keyword evidence="2" id="KW-0238">DNA-binding</keyword>
<keyword evidence="1" id="KW-0805">Transcription regulation</keyword>
<dbReference type="Gene3D" id="3.40.50.880">
    <property type="match status" value="1"/>
</dbReference>
<dbReference type="PROSITE" id="PS00041">
    <property type="entry name" value="HTH_ARAC_FAMILY_1"/>
    <property type="match status" value="1"/>
</dbReference>
<dbReference type="InterPro" id="IPR052158">
    <property type="entry name" value="INH-QAR"/>
</dbReference>
<evidence type="ECO:0000256" key="2">
    <source>
        <dbReference type="ARBA" id="ARBA00023125"/>
    </source>
</evidence>
<dbReference type="InterPro" id="IPR029062">
    <property type="entry name" value="Class_I_gatase-like"/>
</dbReference>
<dbReference type="PANTHER" id="PTHR43130">
    <property type="entry name" value="ARAC-FAMILY TRANSCRIPTIONAL REGULATOR"/>
    <property type="match status" value="1"/>
</dbReference>
<dbReference type="Pfam" id="PF01965">
    <property type="entry name" value="DJ-1_PfpI"/>
    <property type="match status" value="1"/>
</dbReference>
<dbReference type="Gene3D" id="1.10.10.60">
    <property type="entry name" value="Homeodomain-like"/>
    <property type="match status" value="2"/>
</dbReference>
<keyword evidence="3" id="KW-0804">Transcription</keyword>
<evidence type="ECO:0000313" key="6">
    <source>
        <dbReference type="Proteomes" id="UP000027834"/>
    </source>
</evidence>
<protein>
    <submittedName>
        <fullName evidence="5">GlxA family transcriptional regulator</fullName>
    </submittedName>
</protein>
<feature type="domain" description="HTH araC/xylS-type" evidence="4">
    <location>
        <begin position="225"/>
        <end position="323"/>
    </location>
</feature>
<dbReference type="PRINTS" id="PR00032">
    <property type="entry name" value="HTHARAC"/>
</dbReference>
<dbReference type="InterPro" id="IPR018062">
    <property type="entry name" value="HTH_AraC-typ_CS"/>
</dbReference>
<dbReference type="SUPFAM" id="SSF46689">
    <property type="entry name" value="Homeodomain-like"/>
    <property type="match status" value="2"/>
</dbReference>
<evidence type="ECO:0000256" key="1">
    <source>
        <dbReference type="ARBA" id="ARBA00023015"/>
    </source>
</evidence>
<reference evidence="5" key="1">
    <citation type="submission" date="2014-04" db="EMBL/GenBank/DDBJ databases">
        <authorList>
            <person name="Ho Y.-N."/>
            <person name="Huang C.-C."/>
        </authorList>
    </citation>
    <scope>NUCLEOTIDE SEQUENCE</scope>
    <source>
        <strain evidence="5">869T2</strain>
    </source>
</reference>
<evidence type="ECO:0000259" key="4">
    <source>
        <dbReference type="PROSITE" id="PS01124"/>
    </source>
</evidence>
<dbReference type="CDD" id="cd03138">
    <property type="entry name" value="GATase1_AraC_2"/>
    <property type="match status" value="1"/>
</dbReference>
<dbReference type="AlphaFoldDB" id="A0A8A8DG45"/>
<dbReference type="GO" id="GO:0003700">
    <property type="term" value="F:DNA-binding transcription factor activity"/>
    <property type="evidence" value="ECO:0007669"/>
    <property type="project" value="InterPro"/>
</dbReference>
<gene>
    <name evidence="5" type="ORF">DT99_033480</name>
</gene>
<dbReference type="InterPro" id="IPR009057">
    <property type="entry name" value="Homeodomain-like_sf"/>
</dbReference>
<dbReference type="Proteomes" id="UP000027834">
    <property type="component" value="Chromosome 3"/>
</dbReference>
<organism evidence="5 6">
    <name type="scientific">Burkholderia seminalis</name>
    <dbReference type="NCBI Taxonomy" id="488731"/>
    <lineage>
        <taxon>Bacteria</taxon>
        <taxon>Pseudomonadati</taxon>
        <taxon>Pseudomonadota</taxon>
        <taxon>Betaproteobacteria</taxon>
        <taxon>Burkholderiales</taxon>
        <taxon>Burkholderiaceae</taxon>
        <taxon>Burkholderia</taxon>
        <taxon>Burkholderia cepacia complex</taxon>
    </lineage>
</organism>
<dbReference type="PANTHER" id="PTHR43130:SF3">
    <property type="entry name" value="HTH-TYPE TRANSCRIPTIONAL REGULATOR RV1931C"/>
    <property type="match status" value="1"/>
</dbReference>
<dbReference type="PROSITE" id="PS01124">
    <property type="entry name" value="HTH_ARAC_FAMILY_2"/>
    <property type="match status" value="1"/>
</dbReference>
<dbReference type="InterPro" id="IPR020449">
    <property type="entry name" value="Tscrpt_reg_AraC-type_HTH"/>
</dbReference>
<sequence length="327" mass="36685">MSAAPEQVAEVGLLIYADCQMAAIHGLTDLFRIATEWSTHLGAALRGRYIRVSHWKFDTALGTVSCVWDSHPEQDHRLTHVILPPSVVMPDRMPLTPVIASWMKARHAEGVTVCSVCAGAFVLAQTGLLNGRTATTHWAFVDLLSSRFPEIDLVTHDMVIDDGDVITAGGILAWTDLGLALVSKLMGPAVMLSTARFLLSDAPRRDQLAFRTFSPRFDHGDTEIVRAQHHMHAHPAQDHSIQNLAARVHLTERTFIRRFTKATGMRPTEYIQQIRIMKAREELELTNKTINDIAWSIGYSDSSAFRKIFRKITGVLPNIYRDKFRPR</sequence>
<name>A0A8A8DG45_9BURK</name>